<comment type="caution">
    <text evidence="1">The sequence shown here is derived from an EMBL/GenBank/DDBJ whole genome shotgun (WGS) entry which is preliminary data.</text>
</comment>
<gene>
    <name evidence="1" type="ORF">HKW66_Vig0077970</name>
</gene>
<dbReference type="Proteomes" id="UP000743370">
    <property type="component" value="Unassembled WGS sequence"/>
</dbReference>
<evidence type="ECO:0000313" key="1">
    <source>
        <dbReference type="EMBL" id="KAG2394828.1"/>
    </source>
</evidence>
<protein>
    <submittedName>
        <fullName evidence="1">Uncharacterized protein</fullName>
    </submittedName>
</protein>
<proteinExistence type="predicted"/>
<dbReference type="EMBL" id="JABFOF010000006">
    <property type="protein sequence ID" value="KAG2394828.1"/>
    <property type="molecule type" value="Genomic_DNA"/>
</dbReference>
<dbReference type="AlphaFoldDB" id="A0A8T0K5S1"/>
<evidence type="ECO:0000313" key="2">
    <source>
        <dbReference type="Proteomes" id="UP000743370"/>
    </source>
</evidence>
<reference evidence="1 2" key="1">
    <citation type="submission" date="2020-05" db="EMBL/GenBank/DDBJ databases">
        <title>Vigna angularis (adzuki bean) Var. LongXiaoDou No. 4 denovo assembly.</title>
        <authorList>
            <person name="Xiang H."/>
        </authorList>
    </citation>
    <scope>NUCLEOTIDE SEQUENCE [LARGE SCALE GENOMIC DNA]</scope>
    <source>
        <tissue evidence="1">Leaf</tissue>
    </source>
</reference>
<organism evidence="1 2">
    <name type="scientific">Phaseolus angularis</name>
    <name type="common">Azuki bean</name>
    <name type="synonym">Vigna angularis</name>
    <dbReference type="NCBI Taxonomy" id="3914"/>
    <lineage>
        <taxon>Eukaryota</taxon>
        <taxon>Viridiplantae</taxon>
        <taxon>Streptophyta</taxon>
        <taxon>Embryophyta</taxon>
        <taxon>Tracheophyta</taxon>
        <taxon>Spermatophyta</taxon>
        <taxon>Magnoliopsida</taxon>
        <taxon>eudicotyledons</taxon>
        <taxon>Gunneridae</taxon>
        <taxon>Pentapetalae</taxon>
        <taxon>rosids</taxon>
        <taxon>fabids</taxon>
        <taxon>Fabales</taxon>
        <taxon>Fabaceae</taxon>
        <taxon>Papilionoideae</taxon>
        <taxon>50 kb inversion clade</taxon>
        <taxon>NPAAA clade</taxon>
        <taxon>indigoferoid/millettioid clade</taxon>
        <taxon>Phaseoleae</taxon>
        <taxon>Vigna</taxon>
    </lineage>
</organism>
<sequence length="115" mass="13243">MQGREVKAEKLCREGTIAKLYQEDKAKKFFRKGKIEKARARRVVKKARLRSWAKKESSTLTPKLDYEGVEYSSFSNEGVGSFNFYKMIAITNEGAQAMGLEVHKFMEVRQLSLET</sequence>
<accession>A0A8T0K5S1</accession>
<name>A0A8T0K5S1_PHAAN</name>